<keyword evidence="4 5" id="KW-0472">Membrane</keyword>
<evidence type="ECO:0000256" key="1">
    <source>
        <dbReference type="ARBA" id="ARBA00004141"/>
    </source>
</evidence>
<sequence length="222" mass="25169">MIGLELLTSLSEYLRPSSTIMHLRFPSQASLLCPDSAGLLLQKFSYRLKWKHLMPLFNLWFTGVILGNCLATVGALLRLIIFFEPSTDSMNMVDITSIIVGLACFAQWCGILRFLSYFDKYNMLLLTLRLSIPSVVRFFVCAGILYLAFLFCGWLVLGAYHPKFVDPSTTSENLFALLNGDDIYNTYQEMSRASFSAWIFSKRSWSRGQCAALVRIPPVPLF</sequence>
<evidence type="ECO:0000256" key="2">
    <source>
        <dbReference type="ARBA" id="ARBA00022692"/>
    </source>
</evidence>
<keyword evidence="3 5" id="KW-1133">Transmembrane helix</keyword>
<evidence type="ECO:0000259" key="6">
    <source>
        <dbReference type="Pfam" id="PF08016"/>
    </source>
</evidence>
<feature type="domain" description="Polycystin cation channel PKD1/PKD2" evidence="6">
    <location>
        <begin position="92"/>
        <end position="188"/>
    </location>
</feature>
<keyword evidence="8" id="KW-1185">Reference proteome</keyword>
<evidence type="ECO:0000313" key="8">
    <source>
        <dbReference type="Proteomes" id="UP001174909"/>
    </source>
</evidence>
<organism evidence="7 8">
    <name type="scientific">Geodia barretti</name>
    <name type="common">Barrett's horny sponge</name>
    <dbReference type="NCBI Taxonomy" id="519541"/>
    <lineage>
        <taxon>Eukaryota</taxon>
        <taxon>Metazoa</taxon>
        <taxon>Porifera</taxon>
        <taxon>Demospongiae</taxon>
        <taxon>Heteroscleromorpha</taxon>
        <taxon>Tetractinellida</taxon>
        <taxon>Astrophorina</taxon>
        <taxon>Geodiidae</taxon>
        <taxon>Geodia</taxon>
    </lineage>
</organism>
<evidence type="ECO:0000256" key="5">
    <source>
        <dbReference type="SAM" id="Phobius"/>
    </source>
</evidence>
<name>A0AA35W3S9_GEOBA</name>
<proteinExistence type="predicted"/>
<dbReference type="GO" id="GO:0005886">
    <property type="term" value="C:plasma membrane"/>
    <property type="evidence" value="ECO:0007669"/>
    <property type="project" value="TreeGrafter"/>
</dbReference>
<dbReference type="GO" id="GO:0005765">
    <property type="term" value="C:lysosomal membrane"/>
    <property type="evidence" value="ECO:0007669"/>
    <property type="project" value="TreeGrafter"/>
</dbReference>
<dbReference type="PANTHER" id="PTHR12127:SF7">
    <property type="entry name" value="SD02261P"/>
    <property type="match status" value="1"/>
</dbReference>
<evidence type="ECO:0000313" key="7">
    <source>
        <dbReference type="EMBL" id="CAI8007043.1"/>
    </source>
</evidence>
<evidence type="ECO:0000256" key="4">
    <source>
        <dbReference type="ARBA" id="ARBA00023136"/>
    </source>
</evidence>
<dbReference type="EMBL" id="CASHTH010000742">
    <property type="protein sequence ID" value="CAI8007043.1"/>
    <property type="molecule type" value="Genomic_DNA"/>
</dbReference>
<feature type="transmembrane region" description="Helical" evidence="5">
    <location>
        <begin position="57"/>
        <end position="83"/>
    </location>
</feature>
<dbReference type="Pfam" id="PF08016">
    <property type="entry name" value="PKD_channel"/>
    <property type="match status" value="1"/>
</dbReference>
<comment type="caution">
    <text evidence="7">The sequence shown here is derived from an EMBL/GenBank/DDBJ whole genome shotgun (WGS) entry which is preliminary data.</text>
</comment>
<dbReference type="AlphaFoldDB" id="A0AA35W3S9"/>
<feature type="transmembrane region" description="Helical" evidence="5">
    <location>
        <begin position="135"/>
        <end position="157"/>
    </location>
</feature>
<feature type="transmembrane region" description="Helical" evidence="5">
    <location>
        <begin position="95"/>
        <end position="115"/>
    </location>
</feature>
<accession>A0AA35W3S9</accession>
<dbReference type="Proteomes" id="UP001174909">
    <property type="component" value="Unassembled WGS sequence"/>
</dbReference>
<keyword evidence="2 5" id="KW-0812">Transmembrane</keyword>
<comment type="subcellular location">
    <subcellularLocation>
        <location evidence="1">Membrane</location>
        <topology evidence="1">Multi-pass membrane protein</topology>
    </subcellularLocation>
</comment>
<evidence type="ECO:0000256" key="3">
    <source>
        <dbReference type="ARBA" id="ARBA00022989"/>
    </source>
</evidence>
<reference evidence="7" key="1">
    <citation type="submission" date="2023-03" db="EMBL/GenBank/DDBJ databases">
        <authorList>
            <person name="Steffen K."/>
            <person name="Cardenas P."/>
        </authorList>
    </citation>
    <scope>NUCLEOTIDE SEQUENCE</scope>
</reference>
<protein>
    <submittedName>
        <fullName evidence="7">Mucolipin-3</fullName>
    </submittedName>
</protein>
<dbReference type="InterPro" id="IPR013122">
    <property type="entry name" value="PKD1_2_channel"/>
</dbReference>
<dbReference type="InterPro" id="IPR039031">
    <property type="entry name" value="Mucolipin"/>
</dbReference>
<dbReference type="PANTHER" id="PTHR12127">
    <property type="entry name" value="MUCOLIPIN"/>
    <property type="match status" value="1"/>
</dbReference>
<gene>
    <name evidence="7" type="ORF">GBAR_LOCUS5021</name>
</gene>
<dbReference type="GO" id="GO:0072345">
    <property type="term" value="F:NAADP-sensitive calcium-release channel activity"/>
    <property type="evidence" value="ECO:0007669"/>
    <property type="project" value="TreeGrafter"/>
</dbReference>